<keyword evidence="3 8" id="KW-0808">Transferase</keyword>
<dbReference type="GO" id="GO:0032259">
    <property type="term" value="P:methylation"/>
    <property type="evidence" value="ECO:0007669"/>
    <property type="project" value="UniProtKB-KW"/>
</dbReference>
<dbReference type="PANTHER" id="PTHR47099:SF1">
    <property type="entry name" value="METHYLCOBAMIDE:COM METHYLTRANSFERASE MTBA"/>
    <property type="match status" value="1"/>
</dbReference>
<dbReference type="AlphaFoldDB" id="A0A3B0VLA2"/>
<dbReference type="EMBL" id="UOEY01000087">
    <property type="protein sequence ID" value="VAW39822.1"/>
    <property type="molecule type" value="Genomic_DNA"/>
</dbReference>
<dbReference type="GO" id="GO:0008168">
    <property type="term" value="F:methyltransferase activity"/>
    <property type="evidence" value="ECO:0007669"/>
    <property type="project" value="UniProtKB-KW"/>
</dbReference>
<dbReference type="GO" id="GO:0006730">
    <property type="term" value="P:one-carbon metabolic process"/>
    <property type="evidence" value="ECO:0007669"/>
    <property type="project" value="InterPro"/>
</dbReference>
<dbReference type="NCBIfam" id="NF004889">
    <property type="entry name" value="PRK06252.1"/>
    <property type="match status" value="1"/>
</dbReference>
<organism evidence="8">
    <name type="scientific">hydrothermal vent metagenome</name>
    <dbReference type="NCBI Taxonomy" id="652676"/>
    <lineage>
        <taxon>unclassified sequences</taxon>
        <taxon>metagenomes</taxon>
        <taxon>ecological metagenomes</taxon>
    </lineage>
</organism>
<reference evidence="8" key="1">
    <citation type="submission" date="2018-06" db="EMBL/GenBank/DDBJ databases">
        <authorList>
            <person name="Zhirakovskaya E."/>
        </authorList>
    </citation>
    <scope>NUCLEOTIDE SEQUENCE</scope>
</reference>
<evidence type="ECO:0000256" key="1">
    <source>
        <dbReference type="ARBA" id="ARBA00001947"/>
    </source>
</evidence>
<dbReference type="InterPro" id="IPR038071">
    <property type="entry name" value="UROD/MetE-like_sf"/>
</dbReference>
<dbReference type="SUPFAM" id="SSF51726">
    <property type="entry name" value="UROD/MetE-like"/>
    <property type="match status" value="1"/>
</dbReference>
<comment type="cofactor">
    <cofactor evidence="1">
        <name>Zn(2+)</name>
        <dbReference type="ChEBI" id="CHEBI:29105"/>
    </cofactor>
</comment>
<feature type="domain" description="Uroporphyrinogen decarboxylase (URO-D)" evidence="7">
    <location>
        <begin position="3"/>
        <end position="335"/>
    </location>
</feature>
<protein>
    <submittedName>
        <fullName evidence="8">Methylcobalamin methyltransferase MMP0831</fullName>
    </submittedName>
</protein>
<evidence type="ECO:0000256" key="2">
    <source>
        <dbReference type="ARBA" id="ARBA00022603"/>
    </source>
</evidence>
<keyword evidence="6" id="KW-0484">Methanogenesis</keyword>
<dbReference type="NCBIfam" id="TIGR01463">
    <property type="entry name" value="mtaA_cmuA"/>
    <property type="match status" value="1"/>
</dbReference>
<evidence type="ECO:0000259" key="7">
    <source>
        <dbReference type="Pfam" id="PF01208"/>
    </source>
</evidence>
<sequence>MEPRERLTRIFAGKTIDRPPVLCPGGMMTVSAREIMASAGFSGHDAHCDPEKMAAIAERIAGISGFENVGVPFCMTVEAESFGARVDLGDIEREPAVTRYPCATLADFARLSPAAPEKHGRLPVLLEALRLLKKSTPHLPVMGNLVGPISLATSLVEPTIFFRAMRKETRTVHEILTFITDFLIRLGRAQFAAGADLVTVADPTSTGEILGPRFFNEFSKPYLEKLCQGLGRGEKPVIVHICGNVRLIAPAISDINSVAAFSFDSLVNVARLKEQMGSLVLMGNVSTSVLEKGSPELVRKIARICLARGVEILAPACGISPGTPLANIRALTGAVAGT</sequence>
<dbReference type="InterPro" id="IPR006360">
    <property type="entry name" value="Mtase_MtaA_CmuA"/>
</dbReference>
<keyword evidence="5" id="KW-0862">Zinc</keyword>
<dbReference type="PANTHER" id="PTHR47099">
    <property type="entry name" value="METHYLCOBAMIDE:COM METHYLTRANSFERASE MTBA"/>
    <property type="match status" value="1"/>
</dbReference>
<evidence type="ECO:0000256" key="6">
    <source>
        <dbReference type="ARBA" id="ARBA00022994"/>
    </source>
</evidence>
<evidence type="ECO:0000256" key="5">
    <source>
        <dbReference type="ARBA" id="ARBA00022833"/>
    </source>
</evidence>
<keyword evidence="4" id="KW-0479">Metal-binding</keyword>
<evidence type="ECO:0000313" key="8">
    <source>
        <dbReference type="EMBL" id="VAW39822.1"/>
    </source>
</evidence>
<evidence type="ECO:0000256" key="3">
    <source>
        <dbReference type="ARBA" id="ARBA00022679"/>
    </source>
</evidence>
<dbReference type="GO" id="GO:0006779">
    <property type="term" value="P:porphyrin-containing compound biosynthetic process"/>
    <property type="evidence" value="ECO:0007669"/>
    <property type="project" value="InterPro"/>
</dbReference>
<gene>
    <name evidence="8" type="ORF">MNBD_DELTA04-1493</name>
</gene>
<evidence type="ECO:0000256" key="4">
    <source>
        <dbReference type="ARBA" id="ARBA00022723"/>
    </source>
</evidence>
<dbReference type="GO" id="GO:0004853">
    <property type="term" value="F:uroporphyrinogen decarboxylase activity"/>
    <property type="evidence" value="ECO:0007669"/>
    <property type="project" value="InterPro"/>
</dbReference>
<accession>A0A3B0VLA2</accession>
<dbReference type="InterPro" id="IPR052024">
    <property type="entry name" value="Methanogen_methyltrans"/>
</dbReference>
<dbReference type="InterPro" id="IPR000257">
    <property type="entry name" value="Uroporphyrinogen_deCOase"/>
</dbReference>
<dbReference type="Gene3D" id="3.20.20.210">
    <property type="match status" value="1"/>
</dbReference>
<proteinExistence type="predicted"/>
<name>A0A3B0VLA2_9ZZZZ</name>
<dbReference type="GO" id="GO:0015948">
    <property type="term" value="P:methanogenesis"/>
    <property type="evidence" value="ECO:0007669"/>
    <property type="project" value="UniProtKB-KW"/>
</dbReference>
<keyword evidence="2 8" id="KW-0489">Methyltransferase</keyword>
<dbReference type="Pfam" id="PF01208">
    <property type="entry name" value="URO-D"/>
    <property type="match status" value="1"/>
</dbReference>
<dbReference type="GO" id="GO:0046872">
    <property type="term" value="F:metal ion binding"/>
    <property type="evidence" value="ECO:0007669"/>
    <property type="project" value="UniProtKB-KW"/>
</dbReference>